<evidence type="ECO:0000256" key="1">
    <source>
        <dbReference type="SAM" id="Phobius"/>
    </source>
</evidence>
<gene>
    <name evidence="2" type="ORF">BST43_25560</name>
</gene>
<keyword evidence="1" id="KW-0472">Membrane</keyword>
<reference evidence="2 3" key="1">
    <citation type="submission" date="2016-12" db="EMBL/GenBank/DDBJ databases">
        <title>The new phylogeny of genus Mycobacterium.</title>
        <authorList>
            <person name="Tortoli E."/>
            <person name="Trovato A."/>
            <person name="Cirillo D.M."/>
        </authorList>
    </citation>
    <scope>NUCLEOTIDE SEQUENCE [LARGE SCALE GENOMIC DNA]</scope>
    <source>
        <strain evidence="2 3">CCUG 66554</strain>
    </source>
</reference>
<dbReference type="AlphaFoldDB" id="A0A1X0IJC1"/>
<comment type="caution">
    <text evidence="2">The sequence shown here is derived from an EMBL/GenBank/DDBJ whole genome shotgun (WGS) entry which is preliminary data.</text>
</comment>
<proteinExistence type="predicted"/>
<name>A0A1X0IJC1_9MYCO</name>
<keyword evidence="1" id="KW-1133">Transmembrane helix</keyword>
<dbReference type="OrthoDB" id="9883205at2"/>
<accession>A0A1X0IJC1</accession>
<protein>
    <submittedName>
        <fullName evidence="2">Uncharacterized protein</fullName>
    </submittedName>
</protein>
<dbReference type="EMBL" id="MVII01000054">
    <property type="protein sequence ID" value="ORB47897.1"/>
    <property type="molecule type" value="Genomic_DNA"/>
</dbReference>
<organism evidence="2 3">
    <name type="scientific">Mycobacteroides saopaulense</name>
    <dbReference type="NCBI Taxonomy" id="1578165"/>
    <lineage>
        <taxon>Bacteria</taxon>
        <taxon>Bacillati</taxon>
        <taxon>Actinomycetota</taxon>
        <taxon>Actinomycetes</taxon>
        <taxon>Mycobacteriales</taxon>
        <taxon>Mycobacteriaceae</taxon>
        <taxon>Mycobacteroides</taxon>
    </lineage>
</organism>
<keyword evidence="1" id="KW-0812">Transmembrane</keyword>
<sequence>MMMSDMTDEGMRGRRVVPVSFVDVAVLGPVLFPLGFAALAVAGFVPLLLTKACLLAILYLPGVVGQALFLGALLVGLWSGYRIALLVFRTEAVLLLMWWKGLSWRDFRSAELLPPTYGQINTTGYKQAAD</sequence>
<dbReference type="Proteomes" id="UP000192434">
    <property type="component" value="Unassembled WGS sequence"/>
</dbReference>
<feature type="transmembrane region" description="Helical" evidence="1">
    <location>
        <begin position="52"/>
        <end position="75"/>
    </location>
</feature>
<evidence type="ECO:0000313" key="3">
    <source>
        <dbReference type="Proteomes" id="UP000192434"/>
    </source>
</evidence>
<evidence type="ECO:0000313" key="2">
    <source>
        <dbReference type="EMBL" id="ORB47897.1"/>
    </source>
</evidence>
<feature type="transmembrane region" description="Helical" evidence="1">
    <location>
        <begin position="20"/>
        <end position="45"/>
    </location>
</feature>